<reference evidence="6 7" key="1">
    <citation type="journal article" date="2019" name="Int. J. Syst. Evol. Microbiol.">
        <title>The Global Catalogue of Microorganisms (GCM) 10K type strain sequencing project: providing services to taxonomists for standard genome sequencing and annotation.</title>
        <authorList>
            <consortium name="The Broad Institute Genomics Platform"/>
            <consortium name="The Broad Institute Genome Sequencing Center for Infectious Disease"/>
            <person name="Wu L."/>
            <person name="Ma J."/>
        </authorList>
    </citation>
    <scope>NUCLEOTIDE SEQUENCE [LARGE SCALE GENOMIC DNA]</scope>
    <source>
        <strain evidence="6 7">JCM 11445</strain>
    </source>
</reference>
<gene>
    <name evidence="6" type="ORF">GCM10009576_046870</name>
</gene>
<evidence type="ECO:0000259" key="5">
    <source>
        <dbReference type="PROSITE" id="PS50206"/>
    </source>
</evidence>
<accession>A0ABN1SCH1</accession>
<evidence type="ECO:0000256" key="1">
    <source>
        <dbReference type="ARBA" id="ARBA00012245"/>
    </source>
</evidence>
<dbReference type="PROSITE" id="PS50206">
    <property type="entry name" value="RHODANESE_3"/>
    <property type="match status" value="1"/>
</dbReference>
<feature type="region of interest" description="Disordered" evidence="4">
    <location>
        <begin position="1"/>
        <end position="29"/>
    </location>
</feature>
<dbReference type="InterPro" id="IPR036873">
    <property type="entry name" value="Rhodanese-like_dom_sf"/>
</dbReference>
<evidence type="ECO:0000256" key="2">
    <source>
        <dbReference type="ARBA" id="ARBA00022737"/>
    </source>
</evidence>
<evidence type="ECO:0000313" key="6">
    <source>
        <dbReference type="EMBL" id="GAA0983769.1"/>
    </source>
</evidence>
<proteinExistence type="predicted"/>
<name>A0ABN1SCH1_9ACTN</name>
<dbReference type="SUPFAM" id="SSF52821">
    <property type="entry name" value="Rhodanese/Cell cycle control phosphatase"/>
    <property type="match status" value="1"/>
</dbReference>
<dbReference type="EC" id="2.8.1.1" evidence="1"/>
<dbReference type="EMBL" id="BAAAIE010000029">
    <property type="protein sequence ID" value="GAA0983769.1"/>
    <property type="molecule type" value="Genomic_DNA"/>
</dbReference>
<feature type="domain" description="Rhodanese" evidence="5">
    <location>
        <begin position="5"/>
        <end position="87"/>
    </location>
</feature>
<protein>
    <recommendedName>
        <fullName evidence="1">thiosulfate sulfurtransferase</fullName>
        <ecNumber evidence="1">2.8.1.1</ecNumber>
    </recommendedName>
</protein>
<dbReference type="Gene3D" id="3.40.250.10">
    <property type="entry name" value="Rhodanese-like domain"/>
    <property type="match status" value="1"/>
</dbReference>
<dbReference type="PANTHER" id="PTHR43855">
    <property type="entry name" value="THIOSULFATE SULFURTRANSFERASE"/>
    <property type="match status" value="1"/>
</dbReference>
<organism evidence="6 7">
    <name type="scientific">Streptomyces rhizosphaericus</name>
    <dbReference type="NCBI Taxonomy" id="114699"/>
    <lineage>
        <taxon>Bacteria</taxon>
        <taxon>Bacillati</taxon>
        <taxon>Actinomycetota</taxon>
        <taxon>Actinomycetes</taxon>
        <taxon>Kitasatosporales</taxon>
        <taxon>Streptomycetaceae</taxon>
        <taxon>Streptomyces</taxon>
        <taxon>Streptomyces violaceusniger group</taxon>
    </lineage>
</organism>
<dbReference type="InterPro" id="IPR001763">
    <property type="entry name" value="Rhodanese-like_dom"/>
</dbReference>
<evidence type="ECO:0000256" key="3">
    <source>
        <dbReference type="ARBA" id="ARBA00047549"/>
    </source>
</evidence>
<evidence type="ECO:0000313" key="7">
    <source>
        <dbReference type="Proteomes" id="UP001500033"/>
    </source>
</evidence>
<sequence length="93" mass="10078">MSATIPGSVDVPYPSMAHPGTSMLRTDQERKECLKPVPREQPVIVYCNSGLYAPLVGLSLLAAGYGEVKVYDGGLEEWLSDPHAPVEHRTTPV</sequence>
<evidence type="ECO:0000256" key="4">
    <source>
        <dbReference type="SAM" id="MobiDB-lite"/>
    </source>
</evidence>
<keyword evidence="7" id="KW-1185">Reference proteome</keyword>
<keyword evidence="2" id="KW-0677">Repeat</keyword>
<dbReference type="Pfam" id="PF00581">
    <property type="entry name" value="Rhodanese"/>
    <property type="match status" value="1"/>
</dbReference>
<comment type="caution">
    <text evidence="6">The sequence shown here is derived from an EMBL/GenBank/DDBJ whole genome shotgun (WGS) entry which is preliminary data.</text>
</comment>
<dbReference type="InterPro" id="IPR051126">
    <property type="entry name" value="Thiosulfate_sulfurtransferase"/>
</dbReference>
<comment type="catalytic activity">
    <reaction evidence="3">
        <text>thiosulfate + hydrogen cyanide = thiocyanate + sulfite + 2 H(+)</text>
        <dbReference type="Rhea" id="RHEA:16881"/>
        <dbReference type="ChEBI" id="CHEBI:15378"/>
        <dbReference type="ChEBI" id="CHEBI:17359"/>
        <dbReference type="ChEBI" id="CHEBI:18022"/>
        <dbReference type="ChEBI" id="CHEBI:18407"/>
        <dbReference type="ChEBI" id="CHEBI:33542"/>
        <dbReference type="EC" id="2.8.1.1"/>
    </reaction>
</comment>
<dbReference type="PANTHER" id="PTHR43855:SF1">
    <property type="entry name" value="THIOSULFATE SULFURTRANSFERASE"/>
    <property type="match status" value="1"/>
</dbReference>
<dbReference type="Proteomes" id="UP001500033">
    <property type="component" value="Unassembled WGS sequence"/>
</dbReference>